<proteinExistence type="predicted"/>
<dbReference type="Proteomes" id="UP000054564">
    <property type="component" value="Unassembled WGS sequence"/>
</dbReference>
<evidence type="ECO:0000313" key="2">
    <source>
        <dbReference type="EMBL" id="KNF03469.1"/>
    </source>
</evidence>
<dbReference type="AlphaFoldDB" id="A0A0L0VW10"/>
<dbReference type="OrthoDB" id="2497700at2759"/>
<reference evidence="3" key="1">
    <citation type="submission" date="2014-03" db="EMBL/GenBank/DDBJ databases">
        <title>The Genome Sequence of Puccinia striiformis f. sp. tritici PST-78.</title>
        <authorList>
            <consortium name="The Broad Institute Genome Sequencing Platform"/>
            <person name="Cuomo C."/>
            <person name="Hulbert S."/>
            <person name="Chen X."/>
            <person name="Walker B."/>
            <person name="Young S.K."/>
            <person name="Zeng Q."/>
            <person name="Gargeya S."/>
            <person name="Fitzgerald M."/>
            <person name="Haas B."/>
            <person name="Abouelleil A."/>
            <person name="Alvarado L."/>
            <person name="Arachchi H.M."/>
            <person name="Berlin A.M."/>
            <person name="Chapman S.B."/>
            <person name="Goldberg J."/>
            <person name="Griggs A."/>
            <person name="Gujja S."/>
            <person name="Hansen M."/>
            <person name="Howarth C."/>
            <person name="Imamovic A."/>
            <person name="Larimer J."/>
            <person name="McCowan C."/>
            <person name="Montmayeur A."/>
            <person name="Murphy C."/>
            <person name="Neiman D."/>
            <person name="Pearson M."/>
            <person name="Priest M."/>
            <person name="Roberts A."/>
            <person name="Saif S."/>
            <person name="Shea T."/>
            <person name="Sisk P."/>
            <person name="Sykes S."/>
            <person name="Wortman J."/>
            <person name="Nusbaum C."/>
            <person name="Birren B."/>
        </authorList>
    </citation>
    <scope>NUCLEOTIDE SEQUENCE [LARGE SCALE GENOMIC DNA]</scope>
    <source>
        <strain evidence="3">race PST-78</strain>
    </source>
</reference>
<name>A0A0L0VW10_9BASI</name>
<evidence type="ECO:0000313" key="3">
    <source>
        <dbReference type="Proteomes" id="UP000054564"/>
    </source>
</evidence>
<sequence length="710" mass="80680">MQARLRYLIPVSLWCFIGRGLGSLRDLDGPWLDDTSLSKTSDGLKRPRELVIDDHRAPPEADGQQISQPTLHLFPFQQAKDDHIGIIVDGDLHRSKHTGPMNTSGDSRRFPGDPFIQRKQSPEPFVAMTSLAQQTSQPTLDLFPLDIAGKETRVSDHMGDSEAEDLHHPKGLKLIDSPGDYRNKRPSPPFLTMNSPPQQIRQPTLNLFPFDIPEKEKGAQDHIVYDEDEDLNRSKRLKLIDTQGEHRWVAQDPLTRRKQLSTPLLTTPMQKPSDMEKANPNEPPALPPHRTTFLGSTSHQPAPHDDSHLEANLAQLLPSGGGTLSAGRKRKERPSASPAVSPVRDLQISPWPHFPGIEEIRRHYPCQTLDWSPTEINPDLALVALSMVAEFRQATPNNSFRILHDHLDSHTVFLPFIYQLMVRPLTKNHWDQIKSVWRVFWDKLIEITPKPLRSLPPDQNLKHFLWISDFILTATIPRIFEKMDVELTSGSRKKRECLVTSNEARILKFLSDGRIPMKLSSFQRRTVYVIAMKAFQECRGNEQALDGGLNEGRHALVLHRLQSTAQLITSKYSDILGTLRPTLRFAIPSFLNLCKQLNVEEKTIDIGSALQGFGFLDPLLYQIVEILRRTTKTYARRYDSATSSPEQIEEENDLKVMLIQLLDHAAPVSLWTADKNENPASSFLPQKIHDLLSRELQTKPYQLISNIYSD</sequence>
<organism evidence="2 3">
    <name type="scientific">Puccinia striiformis f. sp. tritici PST-78</name>
    <dbReference type="NCBI Taxonomy" id="1165861"/>
    <lineage>
        <taxon>Eukaryota</taxon>
        <taxon>Fungi</taxon>
        <taxon>Dikarya</taxon>
        <taxon>Basidiomycota</taxon>
        <taxon>Pucciniomycotina</taxon>
        <taxon>Pucciniomycetes</taxon>
        <taxon>Pucciniales</taxon>
        <taxon>Pucciniaceae</taxon>
        <taxon>Puccinia</taxon>
    </lineage>
</organism>
<feature type="region of interest" description="Disordered" evidence="1">
    <location>
        <begin position="250"/>
        <end position="342"/>
    </location>
</feature>
<evidence type="ECO:0000256" key="1">
    <source>
        <dbReference type="SAM" id="MobiDB-lite"/>
    </source>
</evidence>
<protein>
    <submittedName>
        <fullName evidence="2">Uncharacterized protein</fullName>
    </submittedName>
</protein>
<feature type="region of interest" description="Disordered" evidence="1">
    <location>
        <begin position="157"/>
        <end position="199"/>
    </location>
</feature>
<dbReference type="EMBL" id="AJIL01000017">
    <property type="protein sequence ID" value="KNF03469.1"/>
    <property type="molecule type" value="Genomic_DNA"/>
</dbReference>
<accession>A0A0L0VW10</accession>
<comment type="caution">
    <text evidence="2">The sequence shown here is derived from an EMBL/GenBank/DDBJ whole genome shotgun (WGS) entry which is preliminary data.</text>
</comment>
<keyword evidence="3" id="KW-1185">Reference proteome</keyword>
<feature type="compositionally biased region" description="Basic and acidic residues" evidence="1">
    <location>
        <begin position="157"/>
        <end position="168"/>
    </location>
</feature>
<feature type="compositionally biased region" description="Polar residues" evidence="1">
    <location>
        <begin position="260"/>
        <end position="270"/>
    </location>
</feature>
<gene>
    <name evidence="2" type="ORF">PSTG_03409</name>
</gene>